<feature type="transmembrane region" description="Helical" evidence="2">
    <location>
        <begin position="114"/>
        <end position="133"/>
    </location>
</feature>
<keyword evidence="2" id="KW-1133">Transmembrane helix</keyword>
<feature type="transmembrane region" description="Helical" evidence="2">
    <location>
        <begin position="170"/>
        <end position="189"/>
    </location>
</feature>
<comment type="caution">
    <text evidence="3">The sequence shown here is derived from an EMBL/GenBank/DDBJ whole genome shotgun (WGS) entry which is preliminary data.</text>
</comment>
<keyword evidence="4" id="KW-1185">Reference proteome</keyword>
<name>A0ABQ5P616_9ACTN</name>
<sequence>MPGQPGQPGQSGQQPGFGFPQAPPLQAYGPGGYGGPDGYGGYGGPGPLTMPSTVRAAQVLTWVVVALQLLGAAMMFGLGALVADDEKNGGTSSDGTSDTETVSIAEELGFGAEVFYAFGVFALVWLVFAAFLGTRFSAGRNGMRVTIMIFGIVTAVLALYPFTILGLLHLVPAVLIAVFTGNSAGSAWFNRPRA</sequence>
<organism evidence="3 4">
    <name type="scientific">Streptomyces yaizuensis</name>
    <dbReference type="NCBI Taxonomy" id="2989713"/>
    <lineage>
        <taxon>Bacteria</taxon>
        <taxon>Bacillati</taxon>
        <taxon>Actinomycetota</taxon>
        <taxon>Actinomycetes</taxon>
        <taxon>Kitasatosporales</taxon>
        <taxon>Streptomycetaceae</taxon>
        <taxon>Streptomyces</taxon>
    </lineage>
</organism>
<evidence type="ECO:0000256" key="1">
    <source>
        <dbReference type="SAM" id="MobiDB-lite"/>
    </source>
</evidence>
<protein>
    <submittedName>
        <fullName evidence="3">Proline-rich domain-containing protein</fullName>
    </submittedName>
</protein>
<evidence type="ECO:0000256" key="2">
    <source>
        <dbReference type="SAM" id="Phobius"/>
    </source>
</evidence>
<proteinExistence type="predicted"/>
<feature type="transmembrane region" description="Helical" evidence="2">
    <location>
        <begin position="59"/>
        <end position="83"/>
    </location>
</feature>
<evidence type="ECO:0000313" key="4">
    <source>
        <dbReference type="Proteomes" id="UP001291653"/>
    </source>
</evidence>
<feature type="region of interest" description="Disordered" evidence="1">
    <location>
        <begin position="1"/>
        <end position="25"/>
    </location>
</feature>
<evidence type="ECO:0000313" key="3">
    <source>
        <dbReference type="EMBL" id="GLF97671.1"/>
    </source>
</evidence>
<gene>
    <name evidence="3" type="ORF">SYYSPA8_25260</name>
</gene>
<accession>A0ABQ5P616</accession>
<dbReference type="Proteomes" id="UP001291653">
    <property type="component" value="Unassembled WGS sequence"/>
</dbReference>
<dbReference type="RefSeq" id="WP_323449646.1">
    <property type="nucleotide sequence ID" value="NZ_BSBI01000011.1"/>
</dbReference>
<keyword evidence="2" id="KW-0472">Membrane</keyword>
<reference evidence="3 4" key="1">
    <citation type="submission" date="2022-10" db="EMBL/GenBank/DDBJ databases">
        <title>Draft genome sequence of Streptomyces sp. YSPA8.</title>
        <authorList>
            <person name="Moriuchi R."/>
            <person name="Dohra H."/>
            <person name="Yamamura H."/>
            <person name="Kodani S."/>
        </authorList>
    </citation>
    <scope>NUCLEOTIDE SEQUENCE [LARGE SCALE GENOMIC DNA]</scope>
    <source>
        <strain evidence="3 4">YSPA8</strain>
    </source>
</reference>
<feature type="transmembrane region" description="Helical" evidence="2">
    <location>
        <begin position="145"/>
        <end position="164"/>
    </location>
</feature>
<keyword evidence="2" id="KW-0812">Transmembrane</keyword>
<dbReference type="EMBL" id="BSBI01000011">
    <property type="protein sequence ID" value="GLF97671.1"/>
    <property type="molecule type" value="Genomic_DNA"/>
</dbReference>